<keyword evidence="4" id="KW-1185">Reference proteome</keyword>
<feature type="coiled-coil region" evidence="1">
    <location>
        <begin position="499"/>
        <end position="592"/>
    </location>
</feature>
<dbReference type="PANTHER" id="PTHR36170:SF1">
    <property type="entry name" value="CENTROSOMAL PROTEIN OF 89 KDA"/>
    <property type="match status" value="1"/>
</dbReference>
<feature type="region of interest" description="Disordered" evidence="2">
    <location>
        <begin position="134"/>
        <end position="153"/>
    </location>
</feature>
<sequence length="827" mass="95086">MPFGFPRRSSAQFKHIAHGLVPAATVAPRSAVPRTPPPRSPYPSPERPRSALAAAILMTSLTGRTVAMPQPRPRSYSESYSYDVKQESVIEPYATAAEVGLGEGWGDHSSQRLHSPSSYYSDEEFPHEEFVENLTDTEREPSPHVLKGSDETRSSTAVYAVINKGFMNARMHDIETPPPLPDRPSMEPETLQASERVEANAVEMPCPKVVRQTSANHHLQSVQVNVSKKDTVLEICTSSPRPPKSKRSSRRNVSEGSASDHTDTAHHASTDGKKERFDDLKNLNQLLSAENQNITIELKDLKKQVKGLQQKLKELGHEHKRLKEDGGETQREEELQELLSLREQAQELVDENDALKTTVHRLNVELSRYQTKYRPLSQNENVKNTSLPMRGPPPPWLLDMKYLSPLMLAYEDRMREKDSVIDAHEEEMRSFRARVEEVVRENEQLHQQLEKNKPTACKEWRQLQVQAKLVLDENEVLMKQFEVQQAKAKESHNRHIQEVSKLTKQLMLLETKKLSQEEELSELQKQLQASNSKYDELKARLDGKIAAEEHVAMVNELRSQLQEEQKKRQTEVKDLMEKLSGLQAENKSLTLEKTCLVADNRTLEVELEMTQKNNRKSHKKIAILKQHLEDAMEKEIAAHQYLANLIHLAENITIERDQLVHTAKSLENEKHNFLNKILGGHVRLGRLEEKVKVYKQRAALKVEDIQNRLTEQEEDFAGSVARYQREMKHLQRMLLDRQEALDEVLQQKREVEGELEIVWETTSQENRKMKEFLAKSLETDKYNASKRHQFESDGIPQKDSVYRVALWDSDVKLLAPSEDQNQPEHLR</sequence>
<gene>
    <name evidence="3" type="ORF">NDU88_003043</name>
</gene>
<dbReference type="GO" id="GO:0060271">
    <property type="term" value="P:cilium assembly"/>
    <property type="evidence" value="ECO:0007669"/>
    <property type="project" value="InterPro"/>
</dbReference>
<feature type="compositionally biased region" description="Basic and acidic residues" evidence="2">
    <location>
        <begin position="136"/>
        <end position="153"/>
    </location>
</feature>
<feature type="region of interest" description="Disordered" evidence="2">
    <location>
        <begin position="27"/>
        <end position="48"/>
    </location>
</feature>
<accession>A0AAV7L524</accession>
<evidence type="ECO:0000313" key="4">
    <source>
        <dbReference type="Proteomes" id="UP001066276"/>
    </source>
</evidence>
<dbReference type="PANTHER" id="PTHR36170">
    <property type="entry name" value="CENTROSOMAL PROTEIN OF 89 KDA"/>
    <property type="match status" value="1"/>
</dbReference>
<evidence type="ECO:0008006" key="5">
    <source>
        <dbReference type="Google" id="ProtNLM"/>
    </source>
</evidence>
<dbReference type="GO" id="GO:0097539">
    <property type="term" value="C:ciliary transition fiber"/>
    <property type="evidence" value="ECO:0007669"/>
    <property type="project" value="TreeGrafter"/>
</dbReference>
<protein>
    <recommendedName>
        <fullName evidence="5">Centrosomal protein of 89 kDa</fullName>
    </recommendedName>
</protein>
<dbReference type="GO" id="GO:0007268">
    <property type="term" value="P:chemical synaptic transmission"/>
    <property type="evidence" value="ECO:0007669"/>
    <property type="project" value="InterPro"/>
</dbReference>
<dbReference type="EMBL" id="JANPWB010000016">
    <property type="protein sequence ID" value="KAJ1082880.1"/>
    <property type="molecule type" value="Genomic_DNA"/>
</dbReference>
<comment type="caution">
    <text evidence="3">The sequence shown here is derived from an EMBL/GenBank/DDBJ whole genome shotgun (WGS) entry which is preliminary data.</text>
</comment>
<feature type="coiled-coil region" evidence="1">
    <location>
        <begin position="407"/>
        <end position="452"/>
    </location>
</feature>
<dbReference type="InterPro" id="IPR033545">
    <property type="entry name" value="CEP89"/>
</dbReference>
<feature type="coiled-coil region" evidence="1">
    <location>
        <begin position="284"/>
        <end position="372"/>
    </location>
</feature>
<reference evidence="3" key="1">
    <citation type="journal article" date="2022" name="bioRxiv">
        <title>Sequencing and chromosome-scale assembly of the giantPleurodeles waltlgenome.</title>
        <authorList>
            <person name="Brown T."/>
            <person name="Elewa A."/>
            <person name="Iarovenko S."/>
            <person name="Subramanian E."/>
            <person name="Araus A.J."/>
            <person name="Petzold A."/>
            <person name="Susuki M."/>
            <person name="Suzuki K.-i.T."/>
            <person name="Hayashi T."/>
            <person name="Toyoda A."/>
            <person name="Oliveira C."/>
            <person name="Osipova E."/>
            <person name="Leigh N.D."/>
            <person name="Simon A."/>
            <person name="Yun M.H."/>
        </authorList>
    </citation>
    <scope>NUCLEOTIDE SEQUENCE</scope>
    <source>
        <strain evidence="3">20211129_DDA</strain>
        <tissue evidence="3">Liver</tissue>
    </source>
</reference>
<keyword evidence="1" id="KW-0175">Coiled coil</keyword>
<evidence type="ECO:0000313" key="3">
    <source>
        <dbReference type="EMBL" id="KAJ1082880.1"/>
    </source>
</evidence>
<organism evidence="3 4">
    <name type="scientific">Pleurodeles waltl</name>
    <name type="common">Iberian ribbed newt</name>
    <dbReference type="NCBI Taxonomy" id="8319"/>
    <lineage>
        <taxon>Eukaryota</taxon>
        <taxon>Metazoa</taxon>
        <taxon>Chordata</taxon>
        <taxon>Craniata</taxon>
        <taxon>Vertebrata</taxon>
        <taxon>Euteleostomi</taxon>
        <taxon>Amphibia</taxon>
        <taxon>Batrachia</taxon>
        <taxon>Caudata</taxon>
        <taxon>Salamandroidea</taxon>
        <taxon>Salamandridae</taxon>
        <taxon>Pleurodelinae</taxon>
        <taxon>Pleurodeles</taxon>
    </lineage>
</organism>
<evidence type="ECO:0000256" key="1">
    <source>
        <dbReference type="SAM" id="Coils"/>
    </source>
</evidence>
<proteinExistence type="predicted"/>
<dbReference type="GO" id="GO:0005814">
    <property type="term" value="C:centriole"/>
    <property type="evidence" value="ECO:0007669"/>
    <property type="project" value="InterPro"/>
</dbReference>
<feature type="region of interest" description="Disordered" evidence="2">
    <location>
        <begin position="233"/>
        <end position="276"/>
    </location>
</feature>
<feature type="compositionally biased region" description="Basic and acidic residues" evidence="2">
    <location>
        <begin position="258"/>
        <end position="276"/>
    </location>
</feature>
<dbReference type="GO" id="GO:0007005">
    <property type="term" value="P:mitochondrion organization"/>
    <property type="evidence" value="ECO:0007669"/>
    <property type="project" value="InterPro"/>
</dbReference>
<dbReference type="GO" id="GO:0045202">
    <property type="term" value="C:synapse"/>
    <property type="evidence" value="ECO:0007669"/>
    <property type="project" value="GOC"/>
</dbReference>
<feature type="compositionally biased region" description="Pro residues" evidence="2">
    <location>
        <begin position="34"/>
        <end position="45"/>
    </location>
</feature>
<dbReference type="AlphaFoldDB" id="A0AAV7L524"/>
<dbReference type="Proteomes" id="UP001066276">
    <property type="component" value="Chromosome 12"/>
</dbReference>
<feature type="coiled-coil region" evidence="1">
    <location>
        <begin position="649"/>
        <end position="750"/>
    </location>
</feature>
<evidence type="ECO:0000256" key="2">
    <source>
        <dbReference type="SAM" id="MobiDB-lite"/>
    </source>
</evidence>
<name>A0AAV7L524_PLEWA</name>